<keyword evidence="2" id="KW-1185">Reference proteome</keyword>
<dbReference type="RefSeq" id="XP_008819542.1">
    <property type="nucleotide sequence ID" value="XM_008821320.1"/>
</dbReference>
<accession>W6ZX34</accession>
<reference evidence="1 2" key="1">
    <citation type="submission" date="2013-02" db="EMBL/GenBank/DDBJ databases">
        <title>The Genome Sequence of Plasmodium inui San Antonio 1.</title>
        <authorList>
            <consortium name="The Broad Institute Genome Sequencing Platform"/>
            <consortium name="The Broad Institute Genome Sequencing Center for Infectious Disease"/>
            <person name="Neafsey D."/>
            <person name="Cheeseman I."/>
            <person name="Volkman S."/>
            <person name="Adams J."/>
            <person name="Walker B."/>
            <person name="Young S.K."/>
            <person name="Zeng Q."/>
            <person name="Gargeya S."/>
            <person name="Fitzgerald M."/>
            <person name="Haas B."/>
            <person name="Abouelleil A."/>
            <person name="Alvarado L."/>
            <person name="Arachchi H.M."/>
            <person name="Berlin A.M."/>
            <person name="Chapman S.B."/>
            <person name="Dewar J."/>
            <person name="Goldberg J."/>
            <person name="Griggs A."/>
            <person name="Gujja S."/>
            <person name="Hansen M."/>
            <person name="Howarth C."/>
            <person name="Imamovic A."/>
            <person name="Larimer J."/>
            <person name="McCowan C."/>
            <person name="Murphy C."/>
            <person name="Neiman D."/>
            <person name="Pearson M."/>
            <person name="Priest M."/>
            <person name="Roberts A."/>
            <person name="Saif S."/>
            <person name="Shea T."/>
            <person name="Sisk P."/>
            <person name="Sykes S."/>
            <person name="Wortman J."/>
            <person name="Nusbaum C."/>
            <person name="Birren B."/>
        </authorList>
    </citation>
    <scope>NUCLEOTIDE SEQUENCE [LARGE SCALE GENOMIC DNA]</scope>
    <source>
        <strain evidence="1 2">San Antonio 1</strain>
    </source>
</reference>
<dbReference type="Proteomes" id="UP000030640">
    <property type="component" value="Unassembled WGS sequence"/>
</dbReference>
<name>W6ZX34_9APIC</name>
<sequence length="64" mass="7139">MEQRYANSMGYYIPFIIKAENNTGADDGETIDIKGLLGKRQEMMDRIIETTAGLIEANNKGATR</sequence>
<dbReference type="EMBL" id="KI965621">
    <property type="protein sequence ID" value="EUD63868.1"/>
    <property type="molecule type" value="Genomic_DNA"/>
</dbReference>
<gene>
    <name evidence="1" type="ORF">C922_05749</name>
</gene>
<dbReference type="GeneID" id="20041023"/>
<organism evidence="1 2">
    <name type="scientific">Plasmodium inui San Antonio 1</name>
    <dbReference type="NCBI Taxonomy" id="1237626"/>
    <lineage>
        <taxon>Eukaryota</taxon>
        <taxon>Sar</taxon>
        <taxon>Alveolata</taxon>
        <taxon>Apicomplexa</taxon>
        <taxon>Aconoidasida</taxon>
        <taxon>Haemosporida</taxon>
        <taxon>Plasmodiidae</taxon>
        <taxon>Plasmodium</taxon>
        <taxon>Plasmodium (Plasmodium)</taxon>
    </lineage>
</organism>
<dbReference type="AlphaFoldDB" id="W6ZX34"/>
<proteinExistence type="predicted"/>
<evidence type="ECO:0000313" key="2">
    <source>
        <dbReference type="Proteomes" id="UP000030640"/>
    </source>
</evidence>
<evidence type="ECO:0000313" key="1">
    <source>
        <dbReference type="EMBL" id="EUD63868.1"/>
    </source>
</evidence>
<protein>
    <submittedName>
        <fullName evidence="1">Uncharacterized protein</fullName>
    </submittedName>
</protein>
<dbReference type="VEuPathDB" id="PlasmoDB:C922_05749"/>